<dbReference type="AlphaFoldDB" id="A0AAX6DYE7"/>
<evidence type="ECO:0000313" key="2">
    <source>
        <dbReference type="EMBL" id="KAJ6796877.1"/>
    </source>
</evidence>
<reference evidence="2" key="2">
    <citation type="submission" date="2023-04" db="EMBL/GenBank/DDBJ databases">
        <authorList>
            <person name="Bruccoleri R.E."/>
            <person name="Oakeley E.J."/>
            <person name="Faust A.-M."/>
            <person name="Dessus-Babus S."/>
            <person name="Altorfer M."/>
            <person name="Burckhardt D."/>
            <person name="Oertli M."/>
            <person name="Naumann U."/>
            <person name="Petersen F."/>
            <person name="Wong J."/>
        </authorList>
    </citation>
    <scope>NUCLEOTIDE SEQUENCE</scope>
    <source>
        <strain evidence="2">GSM-AAB239-AS_SAM_17_03QT</strain>
        <tissue evidence="2">Leaf</tissue>
    </source>
</reference>
<keyword evidence="3" id="KW-1185">Reference proteome</keyword>
<reference evidence="2" key="1">
    <citation type="journal article" date="2023" name="GigaByte">
        <title>Genome assembly of the bearded iris, Iris pallida Lam.</title>
        <authorList>
            <person name="Bruccoleri R.E."/>
            <person name="Oakeley E.J."/>
            <person name="Faust A.M.E."/>
            <person name="Altorfer M."/>
            <person name="Dessus-Babus S."/>
            <person name="Burckhardt D."/>
            <person name="Oertli M."/>
            <person name="Naumann U."/>
            <person name="Petersen F."/>
            <person name="Wong J."/>
        </authorList>
    </citation>
    <scope>NUCLEOTIDE SEQUENCE</scope>
    <source>
        <strain evidence="2">GSM-AAB239-AS_SAM_17_03QT</strain>
    </source>
</reference>
<dbReference type="EMBL" id="JANAVB010041219">
    <property type="protein sequence ID" value="KAJ6796877.1"/>
    <property type="molecule type" value="Genomic_DNA"/>
</dbReference>
<protein>
    <submittedName>
        <fullName evidence="2">Leucine-rich repeat extensin-like protein 3</fullName>
    </submittedName>
</protein>
<gene>
    <name evidence="2" type="ORF">M6B38_220710</name>
</gene>
<name>A0AAX6DYE7_IRIPA</name>
<proteinExistence type="predicted"/>
<feature type="region of interest" description="Disordered" evidence="1">
    <location>
        <begin position="36"/>
        <end position="65"/>
    </location>
</feature>
<organism evidence="2 3">
    <name type="scientific">Iris pallida</name>
    <name type="common">Sweet iris</name>
    <dbReference type="NCBI Taxonomy" id="29817"/>
    <lineage>
        <taxon>Eukaryota</taxon>
        <taxon>Viridiplantae</taxon>
        <taxon>Streptophyta</taxon>
        <taxon>Embryophyta</taxon>
        <taxon>Tracheophyta</taxon>
        <taxon>Spermatophyta</taxon>
        <taxon>Magnoliopsida</taxon>
        <taxon>Liliopsida</taxon>
        <taxon>Asparagales</taxon>
        <taxon>Iridaceae</taxon>
        <taxon>Iridoideae</taxon>
        <taxon>Irideae</taxon>
        <taxon>Iris</taxon>
    </lineage>
</organism>
<evidence type="ECO:0000256" key="1">
    <source>
        <dbReference type="SAM" id="MobiDB-lite"/>
    </source>
</evidence>
<comment type="caution">
    <text evidence="2">The sequence shown here is derived from an EMBL/GenBank/DDBJ whole genome shotgun (WGS) entry which is preliminary data.</text>
</comment>
<accession>A0AAX6DYE7</accession>
<sequence length="65" mass="7641">MTCGRQRPRCGAERRPQRLTARVWLQWLDRLDLDGAEGGTRAERGSRKTRRWQRGSSTRRGLARF</sequence>
<dbReference type="Proteomes" id="UP001140949">
    <property type="component" value="Unassembled WGS sequence"/>
</dbReference>
<evidence type="ECO:0000313" key="3">
    <source>
        <dbReference type="Proteomes" id="UP001140949"/>
    </source>
</evidence>